<sequence>MTAHRMTIELDEVTISAGLVDGRPVAVVLSGGETLFQTTGEDVGDAVDKARARLANRHAPRASATAVPAPAAMVADGPGRVASGRIQVQPRTRRLPLPAFFCLEAGRELRPRLSGNADDGISQGFHQVDPTRKSPMTPVMPNIARARASGNAYPARPDEAVVSSAAYRDLVMVSHVVYALLKERGAVCAQDIDGEVAARVSSRFAGTDVANKVRPCVLDTLRDLRLFGLATAPVQGGFRRTTPFRFVDPHTVLLADATETPKA</sequence>
<dbReference type="EMBL" id="VITF01000001">
    <property type="protein sequence ID" value="TWA74060.1"/>
    <property type="molecule type" value="Genomic_DNA"/>
</dbReference>
<evidence type="ECO:0000256" key="1">
    <source>
        <dbReference type="SAM" id="MobiDB-lite"/>
    </source>
</evidence>
<evidence type="ECO:0000313" key="2">
    <source>
        <dbReference type="EMBL" id="TWA74060.1"/>
    </source>
</evidence>
<reference evidence="2 3" key="1">
    <citation type="submission" date="2019-06" db="EMBL/GenBank/DDBJ databases">
        <title>Genomic Encyclopedia of Type Strains, Phase IV (KMG-V): Genome sequencing to study the core and pangenomes of soil and plant-associated prokaryotes.</title>
        <authorList>
            <person name="Whitman W."/>
        </authorList>
    </citation>
    <scope>NUCLEOTIDE SEQUENCE [LARGE SCALE GENOMIC DNA]</scope>
    <source>
        <strain evidence="2 3">BR 11796</strain>
    </source>
</reference>
<protein>
    <submittedName>
        <fullName evidence="2">Uncharacterized protein</fullName>
    </submittedName>
</protein>
<organism evidence="2 3">
    <name type="scientific">Azospirillum brasilense</name>
    <dbReference type="NCBI Taxonomy" id="192"/>
    <lineage>
        <taxon>Bacteria</taxon>
        <taxon>Pseudomonadati</taxon>
        <taxon>Pseudomonadota</taxon>
        <taxon>Alphaproteobacteria</taxon>
        <taxon>Rhodospirillales</taxon>
        <taxon>Azospirillaceae</taxon>
        <taxon>Azospirillum</taxon>
    </lineage>
</organism>
<evidence type="ECO:0000313" key="3">
    <source>
        <dbReference type="Proteomes" id="UP000316083"/>
    </source>
</evidence>
<name>A0A560BN59_AZOBR</name>
<gene>
    <name evidence="2" type="ORF">FBZ82_10173</name>
</gene>
<feature type="region of interest" description="Disordered" evidence="1">
    <location>
        <begin position="114"/>
        <end position="137"/>
    </location>
</feature>
<accession>A0A560BN59</accession>
<comment type="caution">
    <text evidence="2">The sequence shown here is derived from an EMBL/GenBank/DDBJ whole genome shotgun (WGS) entry which is preliminary data.</text>
</comment>
<dbReference type="AlphaFoldDB" id="A0A560BN59"/>
<dbReference type="Proteomes" id="UP000316083">
    <property type="component" value="Unassembled WGS sequence"/>
</dbReference>
<proteinExistence type="predicted"/>